<feature type="region of interest" description="Disordered" evidence="1">
    <location>
        <begin position="143"/>
        <end position="224"/>
    </location>
</feature>
<reference evidence="3" key="2">
    <citation type="submission" date="2025-08" db="UniProtKB">
        <authorList>
            <consortium name="RefSeq"/>
        </authorList>
    </citation>
    <scope>IDENTIFICATION</scope>
</reference>
<feature type="region of interest" description="Disordered" evidence="1">
    <location>
        <begin position="45"/>
        <end position="77"/>
    </location>
</feature>
<feature type="compositionally biased region" description="Basic residues" evidence="1">
    <location>
        <begin position="189"/>
        <end position="216"/>
    </location>
</feature>
<evidence type="ECO:0000313" key="3">
    <source>
        <dbReference type="RefSeq" id="XP_016679186.1"/>
    </source>
</evidence>
<keyword evidence="2" id="KW-1185">Reference proteome</keyword>
<dbReference type="Proteomes" id="UP000818029">
    <property type="component" value="Chromosome D04"/>
</dbReference>
<name>A0A1U8IM49_GOSHI</name>
<feature type="compositionally biased region" description="Basic and acidic residues" evidence="1">
    <location>
        <begin position="168"/>
        <end position="188"/>
    </location>
</feature>
<dbReference type="AlphaFoldDB" id="A0A1U8IM49"/>
<proteinExistence type="predicted"/>
<reference evidence="2" key="1">
    <citation type="journal article" date="2020" name="Nat. Genet.">
        <title>Genomic diversifications of five Gossypium allopolyploid species and their impact on cotton improvement.</title>
        <authorList>
            <person name="Chen Z.J."/>
            <person name="Sreedasyam A."/>
            <person name="Ando A."/>
            <person name="Song Q."/>
            <person name="De Santiago L.M."/>
            <person name="Hulse-Kemp A.M."/>
            <person name="Ding M."/>
            <person name="Ye W."/>
            <person name="Kirkbride R.C."/>
            <person name="Jenkins J."/>
            <person name="Plott C."/>
            <person name="Lovell J."/>
            <person name="Lin Y.M."/>
            <person name="Vaughn R."/>
            <person name="Liu B."/>
            <person name="Simpson S."/>
            <person name="Scheffler B.E."/>
            <person name="Wen L."/>
            <person name="Saski C.A."/>
            <person name="Grover C.E."/>
            <person name="Hu G."/>
            <person name="Conover J.L."/>
            <person name="Carlson J.W."/>
            <person name="Shu S."/>
            <person name="Boston L.B."/>
            <person name="Williams M."/>
            <person name="Peterson D.G."/>
            <person name="McGee K."/>
            <person name="Jones D.C."/>
            <person name="Wendel J.F."/>
            <person name="Stelly D.M."/>
            <person name="Grimwood J."/>
            <person name="Schmutz J."/>
        </authorList>
    </citation>
    <scope>NUCLEOTIDE SEQUENCE [LARGE SCALE GENOMIC DNA]</scope>
    <source>
        <strain evidence="2">cv. TM-1</strain>
    </source>
</reference>
<dbReference type="RefSeq" id="XP_016679186.1">
    <property type="nucleotide sequence ID" value="XM_016823697.1"/>
</dbReference>
<evidence type="ECO:0000256" key="1">
    <source>
        <dbReference type="SAM" id="MobiDB-lite"/>
    </source>
</evidence>
<protein>
    <submittedName>
        <fullName evidence="3">Glutamic acid-rich protein-like</fullName>
    </submittedName>
</protein>
<feature type="compositionally biased region" description="Basic and acidic residues" evidence="1">
    <location>
        <begin position="45"/>
        <end position="61"/>
    </location>
</feature>
<dbReference type="PaxDb" id="3635-A0A1U8IM49"/>
<dbReference type="KEGG" id="ghi:107898157"/>
<evidence type="ECO:0000313" key="2">
    <source>
        <dbReference type="Proteomes" id="UP000818029"/>
    </source>
</evidence>
<organism evidence="2 3">
    <name type="scientific">Gossypium hirsutum</name>
    <name type="common">Upland cotton</name>
    <name type="synonym">Gossypium mexicanum</name>
    <dbReference type="NCBI Taxonomy" id="3635"/>
    <lineage>
        <taxon>Eukaryota</taxon>
        <taxon>Viridiplantae</taxon>
        <taxon>Streptophyta</taxon>
        <taxon>Embryophyta</taxon>
        <taxon>Tracheophyta</taxon>
        <taxon>Spermatophyta</taxon>
        <taxon>Magnoliopsida</taxon>
        <taxon>eudicotyledons</taxon>
        <taxon>Gunneridae</taxon>
        <taxon>Pentapetalae</taxon>
        <taxon>rosids</taxon>
        <taxon>malvids</taxon>
        <taxon>Malvales</taxon>
        <taxon>Malvaceae</taxon>
        <taxon>Malvoideae</taxon>
        <taxon>Gossypium</taxon>
    </lineage>
</organism>
<sequence length="224" mass="25808">MDRSQNLFYAYTRAYNNSIIAALRQLSPTPLPEFLVFPSIIREYEPSSEKDDQGDRDKLVESRPIVHISDDEKEDDSKDIEEYIQRINSLVESDFIASQKVPVGEEEVCVEVVNEKADKENTETKAVEKESVENIVNASEFVDATNDNLERDGARPIKATELTPPKQEAADDARVAPKTEKRSEDRTKPKEKKRKRFKDKKIKKEEKKRKKKKHRAATLMAKEN</sequence>
<gene>
    <name evidence="3" type="primary">LOC107898157</name>
</gene>
<dbReference type="GeneID" id="107898157"/>
<accession>A0A1U8IM49</accession>